<dbReference type="PANTHER" id="PTHR42928">
    <property type="entry name" value="TRICARBOXYLATE-BINDING PROTEIN"/>
    <property type="match status" value="1"/>
</dbReference>
<organism evidence="3 4">
    <name type="scientific">Pigmentiphaga kullae</name>
    <dbReference type="NCBI Taxonomy" id="151784"/>
    <lineage>
        <taxon>Bacteria</taxon>
        <taxon>Pseudomonadati</taxon>
        <taxon>Pseudomonadota</taxon>
        <taxon>Betaproteobacteria</taxon>
        <taxon>Burkholderiales</taxon>
        <taxon>Alcaligenaceae</taxon>
        <taxon>Pigmentiphaga</taxon>
    </lineage>
</organism>
<dbReference type="OrthoDB" id="8674571at2"/>
<comment type="similarity">
    <text evidence="1">Belongs to the UPF0065 (bug) family.</text>
</comment>
<keyword evidence="3" id="KW-0675">Receptor</keyword>
<dbReference type="EMBL" id="SGXC01000001">
    <property type="protein sequence ID" value="RZS86145.1"/>
    <property type="molecule type" value="Genomic_DNA"/>
</dbReference>
<gene>
    <name evidence="3" type="ORF">EV675_2179</name>
</gene>
<accession>A0A4Q7NLW3</accession>
<feature type="chain" id="PRO_5020768963" evidence="2">
    <location>
        <begin position="33"/>
        <end position="332"/>
    </location>
</feature>
<dbReference type="Pfam" id="PF03401">
    <property type="entry name" value="TctC"/>
    <property type="match status" value="1"/>
</dbReference>
<comment type="caution">
    <text evidence="3">The sequence shown here is derived from an EMBL/GenBank/DDBJ whole genome shotgun (WGS) entry which is preliminary data.</text>
</comment>
<sequence>MAAFPFPLAWRPLAALCQIALVAVCAVPQAAAQYPDRPVRIVTPFPVGSGVDVNLRMVTERLSKAWGKPVLVENKPGAAGFIAIETAKRAAPDGYTLLQLDSAQMAAQPYLFSKLPYDLKRDFTPVTTLFRNYFFVAVPADSRYRRVGDLIADAKAAPGNIDYGSWFVGSPGHLGGAMLDQAAGTSMTHIAYKEMSQLYTAVASSQVPWAFGTIGSMNALYKGGKLRLLAAAAPSRVQGFESIPTMGEAGGPQGFELSAWVGILAPRGVPDAIAARIRRDIATALQDPELRERYMQLAYEPLAMTPEQFQAQLDADSRRYGQVIKRLNISLD</sequence>
<proteinExistence type="inferred from homology"/>
<dbReference type="RefSeq" id="WP_130357264.1">
    <property type="nucleotide sequence ID" value="NZ_SGXC01000001.1"/>
</dbReference>
<reference evidence="3 4" key="1">
    <citation type="submission" date="2019-02" db="EMBL/GenBank/DDBJ databases">
        <title>Genomic Encyclopedia of Type Strains, Phase IV (KMG-IV): sequencing the most valuable type-strain genomes for metagenomic binning, comparative biology and taxonomic classification.</title>
        <authorList>
            <person name="Goeker M."/>
        </authorList>
    </citation>
    <scope>NUCLEOTIDE SEQUENCE [LARGE SCALE GENOMIC DNA]</scope>
    <source>
        <strain evidence="3 4">K24</strain>
    </source>
</reference>
<dbReference type="InterPro" id="IPR005064">
    <property type="entry name" value="BUG"/>
</dbReference>
<dbReference type="Gene3D" id="3.40.190.150">
    <property type="entry name" value="Bordetella uptake gene, domain 1"/>
    <property type="match status" value="1"/>
</dbReference>
<dbReference type="PIRSF" id="PIRSF017082">
    <property type="entry name" value="YflP"/>
    <property type="match status" value="1"/>
</dbReference>
<keyword evidence="2" id="KW-0732">Signal</keyword>
<keyword evidence="4" id="KW-1185">Reference proteome</keyword>
<evidence type="ECO:0000256" key="2">
    <source>
        <dbReference type="SAM" id="SignalP"/>
    </source>
</evidence>
<evidence type="ECO:0000313" key="4">
    <source>
        <dbReference type="Proteomes" id="UP000292445"/>
    </source>
</evidence>
<protein>
    <submittedName>
        <fullName evidence="3">Tripartite-type tricarboxylate transporter receptor subunit TctC</fullName>
    </submittedName>
</protein>
<feature type="signal peptide" evidence="2">
    <location>
        <begin position="1"/>
        <end position="32"/>
    </location>
</feature>
<dbReference type="InterPro" id="IPR042100">
    <property type="entry name" value="Bug_dom1"/>
</dbReference>
<dbReference type="AlphaFoldDB" id="A0A4Q7NLW3"/>
<dbReference type="Proteomes" id="UP000292445">
    <property type="component" value="Unassembled WGS sequence"/>
</dbReference>
<dbReference type="PANTHER" id="PTHR42928:SF5">
    <property type="entry name" value="BLR1237 PROTEIN"/>
    <property type="match status" value="1"/>
</dbReference>
<dbReference type="CDD" id="cd07012">
    <property type="entry name" value="PBP2_Bug_TTT"/>
    <property type="match status" value="1"/>
</dbReference>
<evidence type="ECO:0000256" key="1">
    <source>
        <dbReference type="ARBA" id="ARBA00006987"/>
    </source>
</evidence>
<name>A0A4Q7NLW3_9BURK</name>
<dbReference type="Gene3D" id="3.40.190.10">
    <property type="entry name" value="Periplasmic binding protein-like II"/>
    <property type="match status" value="1"/>
</dbReference>
<evidence type="ECO:0000313" key="3">
    <source>
        <dbReference type="EMBL" id="RZS86145.1"/>
    </source>
</evidence>
<dbReference type="SUPFAM" id="SSF53850">
    <property type="entry name" value="Periplasmic binding protein-like II"/>
    <property type="match status" value="1"/>
</dbReference>